<gene>
    <name evidence="6" type="primary">tilS</name>
    <name evidence="8" type="ORF">VT99_10282</name>
</gene>
<dbReference type="EC" id="6.3.4.19" evidence="6"/>
<dbReference type="GO" id="GO:0005737">
    <property type="term" value="C:cytoplasm"/>
    <property type="evidence" value="ECO:0007669"/>
    <property type="project" value="UniProtKB-SubCell"/>
</dbReference>
<dbReference type="SUPFAM" id="SSF82829">
    <property type="entry name" value="MesJ substrate recognition domain-like"/>
    <property type="match status" value="1"/>
</dbReference>
<comment type="function">
    <text evidence="6">Ligates lysine onto the cytidine present at position 34 of the AUA codon-specific tRNA(Ile) that contains the anticodon CAU, in an ATP-dependent manner. Cytidine is converted to lysidine, thus changing the amino acid specificity of the tRNA from methionine to isoleucine.</text>
</comment>
<evidence type="ECO:0000313" key="8">
    <source>
        <dbReference type="EMBL" id="RWX49078.1"/>
    </source>
</evidence>
<evidence type="ECO:0000256" key="6">
    <source>
        <dbReference type="HAMAP-Rule" id="MF_01161"/>
    </source>
</evidence>
<comment type="domain">
    <text evidence="6">The N-terminal region contains the highly conserved SGGXDS motif, predicted to be a P-loop motif involved in ATP binding.</text>
</comment>
<protein>
    <recommendedName>
        <fullName evidence="6">tRNA(Ile)-lysidine synthase</fullName>
        <ecNumber evidence="6">6.3.4.19</ecNumber>
    </recommendedName>
    <alternativeName>
        <fullName evidence="6">tRNA(Ile)-2-lysyl-cytidine synthase</fullName>
    </alternativeName>
    <alternativeName>
        <fullName evidence="6">tRNA(Ile)-lysidine synthetase</fullName>
    </alternativeName>
</protein>
<evidence type="ECO:0000256" key="1">
    <source>
        <dbReference type="ARBA" id="ARBA00022598"/>
    </source>
</evidence>
<dbReference type="GO" id="GO:0005524">
    <property type="term" value="F:ATP binding"/>
    <property type="evidence" value="ECO:0007669"/>
    <property type="project" value="UniProtKB-UniRule"/>
</dbReference>
<dbReference type="InterPro" id="IPR012094">
    <property type="entry name" value="tRNA_Ile_lys_synt"/>
</dbReference>
<dbReference type="GO" id="GO:0032267">
    <property type="term" value="F:tRNA(Ile)-lysidine synthase activity"/>
    <property type="evidence" value="ECO:0007669"/>
    <property type="project" value="UniProtKB-EC"/>
</dbReference>
<accession>A0A444J7K4</accession>
<keyword evidence="3 6" id="KW-0547">Nucleotide-binding</keyword>
<reference evidence="8 9" key="1">
    <citation type="submission" date="2017-01" db="EMBL/GenBank/DDBJ databases">
        <title>The cable genome- insights into the physiology and evolution of filamentous bacteria capable of sulfide oxidation via long distance electron transfer.</title>
        <authorList>
            <person name="Schreiber L."/>
            <person name="Bjerg J.T."/>
            <person name="Boggild A."/>
            <person name="Van De Vossenberg J."/>
            <person name="Meysman F."/>
            <person name="Nielsen L.P."/>
            <person name="Schramm A."/>
            <person name="Kjeldsen K.U."/>
        </authorList>
    </citation>
    <scope>NUCLEOTIDE SEQUENCE [LARGE SCALE GENOMIC DNA]</scope>
    <source>
        <strain evidence="8">A2</strain>
    </source>
</reference>
<dbReference type="Pfam" id="PF01171">
    <property type="entry name" value="ATP_bind_3"/>
    <property type="match status" value="1"/>
</dbReference>
<dbReference type="EMBL" id="MTKQ01000028">
    <property type="protein sequence ID" value="RWX49078.1"/>
    <property type="molecule type" value="Genomic_DNA"/>
</dbReference>
<feature type="binding site" evidence="6">
    <location>
        <begin position="32"/>
        <end position="37"/>
    </location>
    <ligand>
        <name>ATP</name>
        <dbReference type="ChEBI" id="CHEBI:30616"/>
    </ligand>
</feature>
<dbReference type="InterPro" id="IPR014729">
    <property type="entry name" value="Rossmann-like_a/b/a_fold"/>
</dbReference>
<dbReference type="CDD" id="cd01992">
    <property type="entry name" value="TilS_N"/>
    <property type="match status" value="1"/>
</dbReference>
<evidence type="ECO:0000259" key="7">
    <source>
        <dbReference type="Pfam" id="PF01171"/>
    </source>
</evidence>
<evidence type="ECO:0000256" key="3">
    <source>
        <dbReference type="ARBA" id="ARBA00022741"/>
    </source>
</evidence>
<evidence type="ECO:0000313" key="9">
    <source>
        <dbReference type="Proteomes" id="UP000286862"/>
    </source>
</evidence>
<dbReference type="GO" id="GO:0006400">
    <property type="term" value="P:tRNA modification"/>
    <property type="evidence" value="ECO:0007669"/>
    <property type="project" value="UniProtKB-UniRule"/>
</dbReference>
<dbReference type="PANTHER" id="PTHR43033:SF1">
    <property type="entry name" value="TRNA(ILE)-LYSIDINE SYNTHASE-RELATED"/>
    <property type="match status" value="1"/>
</dbReference>
<proteinExistence type="inferred from homology"/>
<dbReference type="AlphaFoldDB" id="A0A444J7K4"/>
<keyword evidence="1 6" id="KW-0436">Ligase</keyword>
<dbReference type="Proteomes" id="UP000286862">
    <property type="component" value="Unassembled WGS sequence"/>
</dbReference>
<dbReference type="HAMAP" id="MF_01161">
    <property type="entry name" value="tRNA_Ile_lys_synt"/>
    <property type="match status" value="1"/>
</dbReference>
<evidence type="ECO:0000256" key="5">
    <source>
        <dbReference type="ARBA" id="ARBA00048539"/>
    </source>
</evidence>
<dbReference type="Gene3D" id="3.40.50.620">
    <property type="entry name" value="HUPs"/>
    <property type="match status" value="1"/>
</dbReference>
<dbReference type="Gene3D" id="1.20.59.20">
    <property type="match status" value="1"/>
</dbReference>
<evidence type="ECO:0000256" key="4">
    <source>
        <dbReference type="ARBA" id="ARBA00022840"/>
    </source>
</evidence>
<evidence type="ECO:0000256" key="2">
    <source>
        <dbReference type="ARBA" id="ARBA00022694"/>
    </source>
</evidence>
<organism evidence="8 9">
    <name type="scientific">Candidatus Electrothrix marina</name>
    <dbReference type="NCBI Taxonomy" id="1859130"/>
    <lineage>
        <taxon>Bacteria</taxon>
        <taxon>Pseudomonadati</taxon>
        <taxon>Thermodesulfobacteriota</taxon>
        <taxon>Desulfobulbia</taxon>
        <taxon>Desulfobulbales</taxon>
        <taxon>Desulfobulbaceae</taxon>
        <taxon>Candidatus Electrothrix</taxon>
    </lineage>
</organism>
<dbReference type="InterPro" id="IPR012795">
    <property type="entry name" value="tRNA_Ile_lys_synt_N"/>
</dbReference>
<comment type="catalytic activity">
    <reaction evidence="5 6">
        <text>cytidine(34) in tRNA(Ile2) + L-lysine + ATP = lysidine(34) in tRNA(Ile2) + AMP + diphosphate + H(+)</text>
        <dbReference type="Rhea" id="RHEA:43744"/>
        <dbReference type="Rhea" id="RHEA-COMP:10625"/>
        <dbReference type="Rhea" id="RHEA-COMP:10670"/>
        <dbReference type="ChEBI" id="CHEBI:15378"/>
        <dbReference type="ChEBI" id="CHEBI:30616"/>
        <dbReference type="ChEBI" id="CHEBI:32551"/>
        <dbReference type="ChEBI" id="CHEBI:33019"/>
        <dbReference type="ChEBI" id="CHEBI:82748"/>
        <dbReference type="ChEBI" id="CHEBI:83665"/>
        <dbReference type="ChEBI" id="CHEBI:456215"/>
        <dbReference type="EC" id="6.3.4.19"/>
    </reaction>
</comment>
<comment type="caution">
    <text evidence="8">The sequence shown here is derived from an EMBL/GenBank/DDBJ whole genome shotgun (WGS) entry which is preliminary data.</text>
</comment>
<comment type="similarity">
    <text evidence="6">Belongs to the tRNA(Ile)-lysidine synthase family.</text>
</comment>
<feature type="domain" description="tRNA(Ile)-lysidine/2-thiocytidine synthase N-terminal" evidence="7">
    <location>
        <begin position="27"/>
        <end position="207"/>
    </location>
</feature>
<keyword evidence="6" id="KW-0963">Cytoplasm</keyword>
<dbReference type="SUPFAM" id="SSF52402">
    <property type="entry name" value="Adenine nucleotide alpha hydrolases-like"/>
    <property type="match status" value="1"/>
</dbReference>
<keyword evidence="4 6" id="KW-0067">ATP-binding</keyword>
<dbReference type="InterPro" id="IPR011063">
    <property type="entry name" value="TilS/TtcA_N"/>
</dbReference>
<dbReference type="NCBIfam" id="TIGR02432">
    <property type="entry name" value="lysidine_TilS_N"/>
    <property type="match status" value="1"/>
</dbReference>
<sequence>MRKKEPLPCLFFRELTESCHVAQRSRIIIAVSGGPDSMALLHLLAGARKRLELDLTAVWVDHCLRPKETPIEEQTVRAAAEKLQINCVRHRVDATSCSSEQGISLEHAARDLRYAALRTTAREVGAEYIAVAHTADDQAEEILLRLLRGSGREGVAGMGMRSRDLIRPLLNIDKKDLLAWLTEQGIASCFDSSNDDMRFLRNRVRHQLLPFLEEHFEQGVKKSLRKTADSLAVDEELLAALTAEAEQKTISAPPPEEPSESPQFPKRQLLRAPFCALHPALQRRVVERLLWRIGGRAGYDHILLVIKAAESGRTNSELHLGRGLRVGIFRDCLEFSYPAGKKAWRGRLF</sequence>
<dbReference type="PANTHER" id="PTHR43033">
    <property type="entry name" value="TRNA(ILE)-LYSIDINE SYNTHASE-RELATED"/>
    <property type="match status" value="1"/>
</dbReference>
<comment type="subcellular location">
    <subcellularLocation>
        <location evidence="6">Cytoplasm</location>
    </subcellularLocation>
</comment>
<name>A0A444J7K4_9BACT</name>
<keyword evidence="2 6" id="KW-0819">tRNA processing</keyword>